<evidence type="ECO:0000313" key="6">
    <source>
        <dbReference type="EMBL" id="CAK9196159.1"/>
    </source>
</evidence>
<gene>
    <name evidence="6" type="ORF">CSSPTR1EN2_LOCUS3334</name>
</gene>
<dbReference type="Pfam" id="PF21362">
    <property type="entry name" value="Sina_RING"/>
    <property type="match status" value="1"/>
</dbReference>
<evidence type="ECO:0000313" key="7">
    <source>
        <dbReference type="Proteomes" id="UP001497512"/>
    </source>
</evidence>
<reference evidence="6" key="1">
    <citation type="submission" date="2024-02" db="EMBL/GenBank/DDBJ databases">
        <authorList>
            <consortium name="ELIXIR-Norway"/>
            <consortium name="Elixir Norway"/>
        </authorList>
    </citation>
    <scope>NUCLEOTIDE SEQUENCE</scope>
</reference>
<feature type="compositionally biased region" description="Basic and acidic residues" evidence="4">
    <location>
        <begin position="1"/>
        <end position="10"/>
    </location>
</feature>
<accession>A0ABP0TGW2</accession>
<dbReference type="EMBL" id="OZ019903">
    <property type="protein sequence ID" value="CAK9196159.1"/>
    <property type="molecule type" value="Genomic_DNA"/>
</dbReference>
<dbReference type="Proteomes" id="UP001497512">
    <property type="component" value="Chromosome 11"/>
</dbReference>
<feature type="domain" description="E3 ubiquitin-protein ligase Sina-like RING finger" evidence="5">
    <location>
        <begin position="44"/>
        <end position="81"/>
    </location>
</feature>
<keyword evidence="2" id="KW-0863">Zinc-finger</keyword>
<dbReference type="InterPro" id="IPR049548">
    <property type="entry name" value="Sina-like_RING"/>
</dbReference>
<feature type="region of interest" description="Disordered" evidence="4">
    <location>
        <begin position="1"/>
        <end position="22"/>
    </location>
</feature>
<name>A0ABP0TGW2_9BRYO</name>
<keyword evidence="7" id="KW-1185">Reference proteome</keyword>
<evidence type="ECO:0000256" key="3">
    <source>
        <dbReference type="ARBA" id="ARBA00022833"/>
    </source>
</evidence>
<keyword evidence="3" id="KW-0862">Zinc</keyword>
<evidence type="ECO:0000259" key="5">
    <source>
        <dbReference type="Pfam" id="PF21362"/>
    </source>
</evidence>
<sequence>MSTQKRRCDTRSPPPFETPPPIAREEHEQNWHTCCTFDLDTLECNIRTDYLVAPICQCENGHASCSRCCFKLMPLRICPTCQLMTGEDMLFLFHHEKQLYGHVIYILSFAEASQENAYRYHVEVHLDETQ</sequence>
<protein>
    <recommendedName>
        <fullName evidence="5">E3 ubiquitin-protein ligase Sina-like RING finger domain-containing protein</fullName>
    </recommendedName>
</protein>
<evidence type="ECO:0000256" key="4">
    <source>
        <dbReference type="SAM" id="MobiDB-lite"/>
    </source>
</evidence>
<keyword evidence="1" id="KW-0479">Metal-binding</keyword>
<feature type="compositionally biased region" description="Pro residues" evidence="4">
    <location>
        <begin position="12"/>
        <end position="22"/>
    </location>
</feature>
<evidence type="ECO:0000256" key="1">
    <source>
        <dbReference type="ARBA" id="ARBA00022723"/>
    </source>
</evidence>
<proteinExistence type="predicted"/>
<organism evidence="6 7">
    <name type="scientific">Sphagnum troendelagicum</name>
    <dbReference type="NCBI Taxonomy" id="128251"/>
    <lineage>
        <taxon>Eukaryota</taxon>
        <taxon>Viridiplantae</taxon>
        <taxon>Streptophyta</taxon>
        <taxon>Embryophyta</taxon>
        <taxon>Bryophyta</taxon>
        <taxon>Sphagnophytina</taxon>
        <taxon>Sphagnopsida</taxon>
        <taxon>Sphagnales</taxon>
        <taxon>Sphagnaceae</taxon>
        <taxon>Sphagnum</taxon>
    </lineage>
</organism>
<evidence type="ECO:0000256" key="2">
    <source>
        <dbReference type="ARBA" id="ARBA00022771"/>
    </source>
</evidence>